<proteinExistence type="predicted"/>
<name>H9GI24_ANOCA</name>
<feature type="transmembrane region" description="Helical" evidence="1">
    <location>
        <begin position="113"/>
        <end position="130"/>
    </location>
</feature>
<keyword evidence="1" id="KW-1133">Transmembrane helix</keyword>
<feature type="transmembrane region" description="Helical" evidence="1">
    <location>
        <begin position="12"/>
        <end position="29"/>
    </location>
</feature>
<dbReference type="PANTHER" id="PTHR28474:SF1">
    <property type="entry name" value="TRANSMEMBRANE PROTEIN 72"/>
    <property type="match status" value="1"/>
</dbReference>
<dbReference type="KEGG" id="acs:100562836"/>
<dbReference type="PANTHER" id="PTHR28474">
    <property type="entry name" value="TRANSMEMBRANE PROTEIN 72"/>
    <property type="match status" value="1"/>
</dbReference>
<gene>
    <name evidence="2" type="primary">tmem72</name>
</gene>
<keyword evidence="1" id="KW-0472">Membrane</keyword>
<reference evidence="2" key="2">
    <citation type="submission" date="2025-08" db="UniProtKB">
        <authorList>
            <consortium name="Ensembl"/>
        </authorList>
    </citation>
    <scope>IDENTIFICATION</scope>
</reference>
<keyword evidence="3" id="KW-1185">Reference proteome</keyword>
<dbReference type="GeneID" id="100562836"/>
<dbReference type="Bgee" id="ENSACAG00000011767">
    <property type="expression patterns" value="Expressed in kidney and 6 other cell types or tissues"/>
</dbReference>
<evidence type="ECO:0008006" key="4">
    <source>
        <dbReference type="Google" id="ProtNLM"/>
    </source>
</evidence>
<dbReference type="GeneTree" id="ENSGT00390000006888"/>
<dbReference type="InterPro" id="IPR032055">
    <property type="entry name" value="TMEM72"/>
</dbReference>
<reference evidence="2" key="1">
    <citation type="submission" date="2009-12" db="EMBL/GenBank/DDBJ databases">
        <title>The Genome Sequence of Anolis carolinensis (Green Anole Lizard).</title>
        <authorList>
            <consortium name="The Genome Sequencing Platform"/>
            <person name="Di Palma F."/>
            <person name="Alfoldi J."/>
            <person name="Heiman D."/>
            <person name="Young S."/>
            <person name="Grabherr M."/>
            <person name="Johnson J."/>
            <person name="Lander E.S."/>
            <person name="Lindblad-Toh K."/>
        </authorList>
    </citation>
    <scope>NUCLEOTIDE SEQUENCE [LARGE SCALE GENOMIC DNA]</scope>
    <source>
        <strain evidence="2">JBL SC #1</strain>
    </source>
</reference>
<sequence length="252" mass="28305">MRQVTFWNVLEHICRLLGISTGAVLIAVGTDTLLQGQFKSLAVYLLISGIAVSVCEAAYFASLFLAIGSIPKIGSMKYICWKQARRRGAFQKFLAYVLLSIACFLHPVLVWHVTIPGTMLVITGLVYYLLSKQKKETTTNRQEQHCDPYDGTVVTASVDDTGQTYTFCREVHKEKHRFTLLDLKSIFRGYKKQDIVTSGSLTMLSTKRQTHLEEKVVDIILPVRENSEEMESLSEETTSDTALILNSQTINS</sequence>
<protein>
    <recommendedName>
        <fullName evidence="4">Transmembrane protein 72</fullName>
    </recommendedName>
</protein>
<evidence type="ECO:0000256" key="1">
    <source>
        <dbReference type="SAM" id="Phobius"/>
    </source>
</evidence>
<feature type="transmembrane region" description="Helical" evidence="1">
    <location>
        <begin position="41"/>
        <end position="68"/>
    </location>
</feature>
<dbReference type="CTD" id="643236"/>
<dbReference type="AlphaFoldDB" id="H9GI24"/>
<evidence type="ECO:0000313" key="3">
    <source>
        <dbReference type="Proteomes" id="UP000001646"/>
    </source>
</evidence>
<organism evidence="2 3">
    <name type="scientific">Anolis carolinensis</name>
    <name type="common">Green anole</name>
    <name type="synonym">American chameleon</name>
    <dbReference type="NCBI Taxonomy" id="28377"/>
    <lineage>
        <taxon>Eukaryota</taxon>
        <taxon>Metazoa</taxon>
        <taxon>Chordata</taxon>
        <taxon>Craniata</taxon>
        <taxon>Vertebrata</taxon>
        <taxon>Euteleostomi</taxon>
        <taxon>Lepidosauria</taxon>
        <taxon>Squamata</taxon>
        <taxon>Bifurcata</taxon>
        <taxon>Unidentata</taxon>
        <taxon>Episquamata</taxon>
        <taxon>Toxicofera</taxon>
        <taxon>Iguania</taxon>
        <taxon>Dactyloidae</taxon>
        <taxon>Anolis</taxon>
    </lineage>
</organism>
<dbReference type="Pfam" id="PF16054">
    <property type="entry name" value="TMEM72"/>
    <property type="match status" value="1"/>
</dbReference>
<evidence type="ECO:0000313" key="2">
    <source>
        <dbReference type="Ensembl" id="ENSACAP00000011515.3"/>
    </source>
</evidence>
<reference evidence="2" key="3">
    <citation type="submission" date="2025-09" db="UniProtKB">
        <authorList>
            <consortium name="Ensembl"/>
        </authorList>
    </citation>
    <scope>IDENTIFICATION</scope>
</reference>
<dbReference type="InParanoid" id="H9GI24"/>
<accession>H9GI24</accession>
<dbReference type="Ensembl" id="ENSACAT00000011755.3">
    <property type="protein sequence ID" value="ENSACAP00000011515.3"/>
    <property type="gene ID" value="ENSACAG00000011767.4"/>
</dbReference>
<feature type="transmembrane region" description="Helical" evidence="1">
    <location>
        <begin position="89"/>
        <end position="107"/>
    </location>
</feature>
<keyword evidence="1" id="KW-0812">Transmembrane</keyword>
<dbReference type="OrthoDB" id="5946061at2759"/>
<dbReference type="eggNOG" id="ENOG502RXMX">
    <property type="taxonomic scope" value="Eukaryota"/>
</dbReference>
<dbReference type="Proteomes" id="UP000001646">
    <property type="component" value="Unplaced"/>
</dbReference>
<dbReference type="HOGENOM" id="CLU_067357_0_0_1"/>